<organism evidence="2 3">
    <name type="scientific">candidate division TA06 bacterium</name>
    <dbReference type="NCBI Taxonomy" id="2250710"/>
    <lineage>
        <taxon>Bacteria</taxon>
        <taxon>Bacteria division TA06</taxon>
    </lineage>
</organism>
<sequence length="196" mass="21690">MLRFLLSAGCAALAGTLLIHYLRWSPEKMVAHFFFSDDAFFYSVLARNFHEFGFLTLDGEMSTNGVQPLWMFVQIVLAKLFPNVGGVTLISASSWVCYVALAFAATWFVARGAPYTMCLSAFIVAGLTLLNVRFQSFVVNGLETPLTILVVLLTLFMIDRVAGNPIKSSPRQSTLAITGLAIFSSLCFFARTDLFW</sequence>
<keyword evidence="1" id="KW-0812">Transmembrane</keyword>
<evidence type="ECO:0000313" key="3">
    <source>
        <dbReference type="Proteomes" id="UP000315534"/>
    </source>
</evidence>
<gene>
    <name evidence="2" type="ORF">E3J38_06470</name>
</gene>
<feature type="transmembrane region" description="Helical" evidence="1">
    <location>
        <begin position="174"/>
        <end position="191"/>
    </location>
</feature>
<dbReference type="AlphaFoldDB" id="A0A523XL35"/>
<proteinExistence type="predicted"/>
<dbReference type="Proteomes" id="UP000315534">
    <property type="component" value="Unassembled WGS sequence"/>
</dbReference>
<feature type="non-terminal residue" evidence="2">
    <location>
        <position position="196"/>
    </location>
</feature>
<dbReference type="EMBL" id="SOIP01000379">
    <property type="protein sequence ID" value="TET80004.1"/>
    <property type="molecule type" value="Genomic_DNA"/>
</dbReference>
<accession>A0A523XL35</accession>
<protein>
    <recommendedName>
        <fullName evidence="4">Glycosyltransferase RgtA/B/C/D-like domain-containing protein</fullName>
    </recommendedName>
</protein>
<reference evidence="2 3" key="1">
    <citation type="submission" date="2019-03" db="EMBL/GenBank/DDBJ databases">
        <title>Metabolic potential of uncultured bacteria and archaea associated with petroleum seepage in deep-sea sediments.</title>
        <authorList>
            <person name="Dong X."/>
            <person name="Hubert C."/>
        </authorList>
    </citation>
    <scope>NUCLEOTIDE SEQUENCE [LARGE SCALE GENOMIC DNA]</scope>
    <source>
        <strain evidence="2">E29_bin36</strain>
    </source>
</reference>
<comment type="caution">
    <text evidence="2">The sequence shown here is derived from an EMBL/GenBank/DDBJ whole genome shotgun (WGS) entry which is preliminary data.</text>
</comment>
<feature type="transmembrane region" description="Helical" evidence="1">
    <location>
        <begin position="146"/>
        <end position="162"/>
    </location>
</feature>
<feature type="transmembrane region" description="Helical" evidence="1">
    <location>
        <begin position="89"/>
        <end position="110"/>
    </location>
</feature>
<keyword evidence="1" id="KW-0472">Membrane</keyword>
<feature type="transmembrane region" description="Helical" evidence="1">
    <location>
        <begin position="117"/>
        <end position="134"/>
    </location>
</feature>
<evidence type="ECO:0008006" key="4">
    <source>
        <dbReference type="Google" id="ProtNLM"/>
    </source>
</evidence>
<keyword evidence="1" id="KW-1133">Transmembrane helix</keyword>
<evidence type="ECO:0000313" key="2">
    <source>
        <dbReference type="EMBL" id="TET80004.1"/>
    </source>
</evidence>
<name>A0A523XL35_UNCT6</name>
<evidence type="ECO:0000256" key="1">
    <source>
        <dbReference type="SAM" id="Phobius"/>
    </source>
</evidence>